<keyword evidence="3" id="KW-1185">Reference proteome</keyword>
<feature type="domain" description="DUF397" evidence="1">
    <location>
        <begin position="17"/>
        <end position="68"/>
    </location>
</feature>
<dbReference type="Proteomes" id="UP001382904">
    <property type="component" value="Unassembled WGS sequence"/>
</dbReference>
<dbReference type="Pfam" id="PF04149">
    <property type="entry name" value="DUF397"/>
    <property type="match status" value="1"/>
</dbReference>
<accession>A0ABU8U3K9</accession>
<dbReference type="EMBL" id="JBBKAM010000002">
    <property type="protein sequence ID" value="MEJ8642469.1"/>
    <property type="molecule type" value="Genomic_DNA"/>
</dbReference>
<reference evidence="2 3" key="1">
    <citation type="submission" date="2024-03" db="EMBL/GenBank/DDBJ databases">
        <title>Novel Streptomyces species of biotechnological and ecological value are a feature of Machair soil.</title>
        <authorList>
            <person name="Prole J.R."/>
            <person name="Goodfellow M."/>
            <person name="Allenby N."/>
            <person name="Ward A.C."/>
        </authorList>
    </citation>
    <scope>NUCLEOTIDE SEQUENCE [LARGE SCALE GENOMIC DNA]</scope>
    <source>
        <strain evidence="2 3">MS1.HAVA.3</strain>
    </source>
</reference>
<organism evidence="2 3">
    <name type="scientific">Streptomyces caledonius</name>
    <dbReference type="NCBI Taxonomy" id="3134107"/>
    <lineage>
        <taxon>Bacteria</taxon>
        <taxon>Bacillati</taxon>
        <taxon>Actinomycetota</taxon>
        <taxon>Actinomycetes</taxon>
        <taxon>Kitasatosporales</taxon>
        <taxon>Streptomycetaceae</taxon>
        <taxon>Streptomyces</taxon>
    </lineage>
</organism>
<evidence type="ECO:0000313" key="3">
    <source>
        <dbReference type="Proteomes" id="UP001382904"/>
    </source>
</evidence>
<evidence type="ECO:0000313" key="2">
    <source>
        <dbReference type="EMBL" id="MEJ8642469.1"/>
    </source>
</evidence>
<evidence type="ECO:0000259" key="1">
    <source>
        <dbReference type="Pfam" id="PF04149"/>
    </source>
</evidence>
<comment type="caution">
    <text evidence="2">The sequence shown here is derived from an EMBL/GenBank/DDBJ whole genome shotgun (WGS) entry which is preliminary data.</text>
</comment>
<proteinExistence type="predicted"/>
<name>A0ABU8U3K9_9ACTN</name>
<gene>
    <name evidence="2" type="ORF">WKI68_15735</name>
</gene>
<protein>
    <submittedName>
        <fullName evidence="2">DUF397 domain-containing protein</fullName>
    </submittedName>
</protein>
<sequence>MSNEVRSTTGVHTTAIWRTSSYSGGQGDCVEVADDVPGIVPVRDSKRPAGPVIGFGAGAWQAFVTQVR</sequence>
<dbReference type="InterPro" id="IPR007278">
    <property type="entry name" value="DUF397"/>
</dbReference>